<evidence type="ECO:0000313" key="3">
    <source>
        <dbReference type="EMBL" id="KAF3000820.1"/>
    </source>
</evidence>
<evidence type="ECO:0000313" key="4">
    <source>
        <dbReference type="Proteomes" id="UP000801428"/>
    </source>
</evidence>
<protein>
    <submittedName>
        <fullName evidence="3">Uncharacterized protein</fullName>
    </submittedName>
</protein>
<gene>
    <name evidence="3" type="ORF">E8E13_006600</name>
</gene>
<reference evidence="3" key="1">
    <citation type="submission" date="2019-04" db="EMBL/GenBank/DDBJ databases">
        <title>Sequencing of skin fungus with MAO and IRED activity.</title>
        <authorList>
            <person name="Marsaioli A.J."/>
            <person name="Bonatto J.M.C."/>
            <person name="Reis Junior O."/>
        </authorList>
    </citation>
    <scope>NUCLEOTIDE SEQUENCE</scope>
    <source>
        <strain evidence="3">30M1</strain>
    </source>
</reference>
<proteinExistence type="predicted"/>
<dbReference type="OrthoDB" id="3944128at2759"/>
<name>A0A9P4W9P7_CURKU</name>
<organism evidence="3 4">
    <name type="scientific">Curvularia kusanoi</name>
    <name type="common">Cochliobolus kusanoi</name>
    <dbReference type="NCBI Taxonomy" id="90978"/>
    <lineage>
        <taxon>Eukaryota</taxon>
        <taxon>Fungi</taxon>
        <taxon>Dikarya</taxon>
        <taxon>Ascomycota</taxon>
        <taxon>Pezizomycotina</taxon>
        <taxon>Dothideomycetes</taxon>
        <taxon>Pleosporomycetidae</taxon>
        <taxon>Pleosporales</taxon>
        <taxon>Pleosporineae</taxon>
        <taxon>Pleosporaceae</taxon>
        <taxon>Curvularia</taxon>
    </lineage>
</organism>
<feature type="region of interest" description="Disordered" evidence="1">
    <location>
        <begin position="409"/>
        <end position="438"/>
    </location>
</feature>
<dbReference type="Proteomes" id="UP000801428">
    <property type="component" value="Unassembled WGS sequence"/>
</dbReference>
<evidence type="ECO:0000256" key="1">
    <source>
        <dbReference type="SAM" id="MobiDB-lite"/>
    </source>
</evidence>
<feature type="chain" id="PRO_5040278408" evidence="2">
    <location>
        <begin position="19"/>
        <end position="463"/>
    </location>
</feature>
<feature type="compositionally biased region" description="Pro residues" evidence="1">
    <location>
        <begin position="210"/>
        <end position="223"/>
    </location>
</feature>
<accession>A0A9P4W9P7</accession>
<keyword evidence="2" id="KW-0732">Signal</keyword>
<dbReference type="EMBL" id="SWKU01000014">
    <property type="protein sequence ID" value="KAF3000820.1"/>
    <property type="molecule type" value="Genomic_DNA"/>
</dbReference>
<feature type="compositionally biased region" description="Low complexity" evidence="1">
    <location>
        <begin position="199"/>
        <end position="208"/>
    </location>
</feature>
<feature type="compositionally biased region" description="Low complexity" evidence="1">
    <location>
        <begin position="421"/>
        <end position="438"/>
    </location>
</feature>
<keyword evidence="4" id="KW-1185">Reference proteome</keyword>
<feature type="region of interest" description="Disordered" evidence="1">
    <location>
        <begin position="56"/>
        <end position="81"/>
    </location>
</feature>
<dbReference type="AlphaFoldDB" id="A0A9P4W9P7"/>
<evidence type="ECO:0000256" key="2">
    <source>
        <dbReference type="SAM" id="SignalP"/>
    </source>
</evidence>
<feature type="signal peptide" evidence="2">
    <location>
        <begin position="1"/>
        <end position="18"/>
    </location>
</feature>
<feature type="compositionally biased region" description="Polar residues" evidence="1">
    <location>
        <begin position="56"/>
        <end position="77"/>
    </location>
</feature>
<feature type="compositionally biased region" description="Polar residues" evidence="1">
    <location>
        <begin position="409"/>
        <end position="418"/>
    </location>
</feature>
<sequence length="463" mass="47161">MAVACALYLLALSGWGSASLIRKYPHAEDSVSGSDEVLSSPSTLSVYTGATQAASPNSYEASTAGSQTSQKPPSNSKVHVESSVAGLETLYPTTTAARDTPVSGSTVDIGTIIVTLLPPTFSGTYAAPTVHTEITRSGLETTQGPPVIVTSRKSETVASEIGHFEITRTGWGSQYQPGPPPTRTLEYQQPPTQNPQNPPSTQTPQYGPGKPGPKDPQPTQQPEPEPKGDQPPVTTAPGRLVTEYPPPPALTHDGITVQPTAVTQKSTLTLPGGAVTTTEQVEFQLAVGSSTLSIGTPITINNVAITLTTNSAGSTVLQAGDTTTTLPAPTPGVVRTVAADTPGRLNIVTAVIDGTTKYIFQGQTLAPGQPVTIGNLPISIATGAGNTVLFVGDKSTTLPAGGSNIKTLAGSPSSTVGVQGTGTNTDSAGATSTATKKSGSSLTRRADGILAYLILGIGLMITA</sequence>
<comment type="caution">
    <text evidence="3">The sequence shown here is derived from an EMBL/GenBank/DDBJ whole genome shotgun (WGS) entry which is preliminary data.</text>
</comment>
<feature type="region of interest" description="Disordered" evidence="1">
    <location>
        <begin position="164"/>
        <end position="254"/>
    </location>
</feature>